<name>A0AA94KYH0_9MICO</name>
<evidence type="ECO:0000256" key="2">
    <source>
        <dbReference type="ARBA" id="ARBA00022695"/>
    </source>
</evidence>
<comment type="catalytic activity">
    <reaction evidence="5">
        <text>phosphoenolpyruvate + GTP + H(+) = enolpyruvoyl-2-diphospho-5'-guanosine + diphosphate</text>
        <dbReference type="Rhea" id="RHEA:30519"/>
        <dbReference type="ChEBI" id="CHEBI:15378"/>
        <dbReference type="ChEBI" id="CHEBI:33019"/>
        <dbReference type="ChEBI" id="CHEBI:37565"/>
        <dbReference type="ChEBI" id="CHEBI:58702"/>
        <dbReference type="ChEBI" id="CHEBI:143701"/>
        <dbReference type="EC" id="2.7.7.105"/>
    </reaction>
</comment>
<dbReference type="PANTHER" id="PTHR40392">
    <property type="entry name" value="2-PHOSPHO-L-LACTATE GUANYLYLTRANSFERASE"/>
    <property type="match status" value="1"/>
</dbReference>
<comment type="pathway">
    <text evidence="5">Cofactor biosynthesis; coenzyme F420 biosynthesis.</text>
</comment>
<dbReference type="SUPFAM" id="SSF53448">
    <property type="entry name" value="Nucleotide-diphospho-sugar transferases"/>
    <property type="match status" value="1"/>
</dbReference>
<dbReference type="RefSeq" id="WP_092915134.1">
    <property type="nucleotide sequence ID" value="NZ_FOZN01000001.1"/>
</dbReference>
<dbReference type="InterPro" id="IPR002835">
    <property type="entry name" value="CofC"/>
</dbReference>
<dbReference type="EMBL" id="FOZN01000001">
    <property type="protein sequence ID" value="SFR98793.1"/>
    <property type="molecule type" value="Genomic_DNA"/>
</dbReference>
<dbReference type="HAMAP" id="MF_02114">
    <property type="entry name" value="CofC"/>
    <property type="match status" value="1"/>
</dbReference>
<dbReference type="Proteomes" id="UP000198506">
    <property type="component" value="Unassembled WGS sequence"/>
</dbReference>
<dbReference type="GO" id="GO:0043814">
    <property type="term" value="F:phospholactate guanylyltransferase activity"/>
    <property type="evidence" value="ECO:0007669"/>
    <property type="project" value="InterPro"/>
</dbReference>
<dbReference type="PANTHER" id="PTHR40392:SF1">
    <property type="entry name" value="2-PHOSPHO-L-LACTATE GUANYLYLTRANSFERASE"/>
    <property type="match status" value="1"/>
</dbReference>
<dbReference type="EC" id="2.7.7.105" evidence="5"/>
<comment type="caution">
    <text evidence="6">The sequence shown here is derived from an EMBL/GenBank/DDBJ whole genome shotgun (WGS) entry which is preliminary data.</text>
</comment>
<comment type="function">
    <text evidence="5">Guanylyltransferase that catalyzes the activation of phosphoenolpyruvate (PEP) as enolpyruvoyl-2-diphospho-5'-guanosine, via the condensation of PEP with GTP. It is involved in the biosynthesis of coenzyme F420, a hydride carrier cofactor.</text>
</comment>
<evidence type="ECO:0000256" key="4">
    <source>
        <dbReference type="ARBA" id="ARBA00023134"/>
    </source>
</evidence>
<dbReference type="AlphaFoldDB" id="A0AA94KYH0"/>
<protein>
    <recommendedName>
        <fullName evidence="5">Phosphoenolpyruvate guanylyltransferase</fullName>
        <shortName evidence="5">PEP guanylyltransferase</shortName>
        <ecNumber evidence="5">2.7.7.105</ecNumber>
    </recommendedName>
</protein>
<proteinExistence type="inferred from homology"/>
<feature type="binding site" evidence="5">
    <location>
        <position position="129"/>
    </location>
    <ligand>
        <name>phosphoenolpyruvate</name>
        <dbReference type="ChEBI" id="CHEBI:58702"/>
    </ligand>
</feature>
<evidence type="ECO:0000256" key="5">
    <source>
        <dbReference type="HAMAP-Rule" id="MF_02114"/>
    </source>
</evidence>
<accession>A0AA94KYH0</accession>
<keyword evidence="1 5" id="KW-0808">Transferase</keyword>
<dbReference type="GO" id="GO:0052645">
    <property type="term" value="P:F420-0 metabolic process"/>
    <property type="evidence" value="ECO:0007669"/>
    <property type="project" value="UniProtKB-UniRule"/>
</dbReference>
<dbReference type="GO" id="GO:0005525">
    <property type="term" value="F:GTP binding"/>
    <property type="evidence" value="ECO:0007669"/>
    <property type="project" value="UniProtKB-KW"/>
</dbReference>
<comment type="similarity">
    <text evidence="5">Belongs to the CofC family.</text>
</comment>
<feature type="binding site" evidence="5">
    <location>
        <position position="145"/>
    </location>
    <ligand>
        <name>phosphoenolpyruvate</name>
        <dbReference type="ChEBI" id="CHEBI:58702"/>
    </ligand>
</feature>
<organism evidence="6 7">
    <name type="scientific">Agrococcus baldri</name>
    <dbReference type="NCBI Taxonomy" id="153730"/>
    <lineage>
        <taxon>Bacteria</taxon>
        <taxon>Bacillati</taxon>
        <taxon>Actinomycetota</taxon>
        <taxon>Actinomycetes</taxon>
        <taxon>Micrococcales</taxon>
        <taxon>Microbacteriaceae</taxon>
        <taxon>Agrococcus</taxon>
    </lineage>
</organism>
<dbReference type="Gene3D" id="3.90.550.10">
    <property type="entry name" value="Spore Coat Polysaccharide Biosynthesis Protein SpsA, Chain A"/>
    <property type="match status" value="1"/>
</dbReference>
<feature type="binding site" evidence="5">
    <location>
        <position position="148"/>
    </location>
    <ligand>
        <name>phosphoenolpyruvate</name>
        <dbReference type="ChEBI" id="CHEBI:58702"/>
    </ligand>
</feature>
<evidence type="ECO:0000313" key="7">
    <source>
        <dbReference type="Proteomes" id="UP000198506"/>
    </source>
</evidence>
<keyword evidence="4 5" id="KW-0342">GTP-binding</keyword>
<gene>
    <name evidence="5" type="primary">fbiD</name>
    <name evidence="6" type="ORF">SAMN04487783_0272</name>
</gene>
<reference evidence="6 7" key="1">
    <citation type="submission" date="2016-10" db="EMBL/GenBank/DDBJ databases">
        <authorList>
            <person name="Varghese N."/>
            <person name="Submissions S."/>
        </authorList>
    </citation>
    <scope>NUCLEOTIDE SEQUENCE [LARGE SCALE GENOMIC DNA]</scope>
    <source>
        <strain evidence="6 7">IAM 15147</strain>
    </source>
</reference>
<keyword evidence="2 5" id="KW-0548">Nucleotidyltransferase</keyword>
<keyword evidence="3 5" id="KW-0547">Nucleotide-binding</keyword>
<dbReference type="Pfam" id="PF01983">
    <property type="entry name" value="CofC"/>
    <property type="match status" value="1"/>
</dbReference>
<evidence type="ECO:0000256" key="3">
    <source>
        <dbReference type="ARBA" id="ARBA00022741"/>
    </source>
</evidence>
<evidence type="ECO:0000313" key="6">
    <source>
        <dbReference type="EMBL" id="SFR98793.1"/>
    </source>
</evidence>
<keyword evidence="7" id="KW-1185">Reference proteome</keyword>
<evidence type="ECO:0000256" key="1">
    <source>
        <dbReference type="ARBA" id="ARBA00022679"/>
    </source>
</evidence>
<sequence length="201" mass="20520">MLWSIVIPVKGSIGKSRLDAGDARAALAVAFARDTIAAARATASVDRLVVVTCDAQVTEGLAGIEVVDDPSAGLRSAILAGTAVLDPAAPVAVVLGDLPALTPAELEAALELAGREARSYVPDALTTGTTLLAARRADALRPHFGPGSAELHRRAGHVELPVASESGLRVDVDELADLHIAVDLGVGEYTRAVLRDAAIAA</sequence>
<dbReference type="NCBIfam" id="TIGR03552">
    <property type="entry name" value="F420_cofC"/>
    <property type="match status" value="1"/>
</dbReference>
<dbReference type="InterPro" id="IPR029044">
    <property type="entry name" value="Nucleotide-diphossugar_trans"/>
</dbReference>